<evidence type="ECO:0000313" key="2">
    <source>
        <dbReference type="EMBL" id="MCX2523316.1"/>
    </source>
</evidence>
<keyword evidence="3" id="KW-1185">Reference proteome</keyword>
<comment type="caution">
    <text evidence="2">The sequence shown here is derived from an EMBL/GenBank/DDBJ whole genome shotgun (WGS) entry which is preliminary data.</text>
</comment>
<dbReference type="EMBL" id="JAPIVE010000001">
    <property type="protein sequence ID" value="MCX2523316.1"/>
    <property type="molecule type" value="Genomic_DNA"/>
</dbReference>
<sequence>MSRPTLTSPSPHISSRNYRHTVRGEELKLFAMLAGGFLSPLLLCLIVMILNRSFMI</sequence>
<name>A0AA41ZK16_9GAMM</name>
<dbReference type="Proteomes" id="UP001165678">
    <property type="component" value="Unassembled WGS sequence"/>
</dbReference>
<reference evidence="2" key="1">
    <citation type="submission" date="2022-11" db="EMBL/GenBank/DDBJ databases">
        <title>Larsenimonas rhizosphaerae sp. nov., isolated from a tidal mudflat.</title>
        <authorList>
            <person name="Lee S.D."/>
            <person name="Kim I.S."/>
        </authorList>
    </citation>
    <scope>NUCLEOTIDE SEQUENCE</scope>
    <source>
        <strain evidence="2">GH2-1</strain>
    </source>
</reference>
<evidence type="ECO:0000313" key="3">
    <source>
        <dbReference type="Proteomes" id="UP001165678"/>
    </source>
</evidence>
<keyword evidence="1" id="KW-0472">Membrane</keyword>
<gene>
    <name evidence="2" type="ORF">OQ287_03600</name>
</gene>
<accession>A0AA41ZK16</accession>
<dbReference type="AlphaFoldDB" id="A0AA41ZK16"/>
<protein>
    <submittedName>
        <fullName evidence="2">Uncharacterized protein</fullName>
    </submittedName>
</protein>
<keyword evidence="1" id="KW-1133">Transmembrane helix</keyword>
<feature type="transmembrane region" description="Helical" evidence="1">
    <location>
        <begin position="29"/>
        <end position="50"/>
    </location>
</feature>
<organism evidence="2 3">
    <name type="scientific">Larsenimonas rhizosphaerae</name>
    <dbReference type="NCBI Taxonomy" id="2944682"/>
    <lineage>
        <taxon>Bacteria</taxon>
        <taxon>Pseudomonadati</taxon>
        <taxon>Pseudomonadota</taxon>
        <taxon>Gammaproteobacteria</taxon>
        <taxon>Oceanospirillales</taxon>
        <taxon>Halomonadaceae</taxon>
        <taxon>Larsenimonas</taxon>
    </lineage>
</organism>
<proteinExistence type="predicted"/>
<dbReference type="RefSeq" id="WP_250936641.1">
    <property type="nucleotide sequence ID" value="NZ_JAMLJK010000001.1"/>
</dbReference>
<evidence type="ECO:0000256" key="1">
    <source>
        <dbReference type="SAM" id="Phobius"/>
    </source>
</evidence>
<keyword evidence="1" id="KW-0812">Transmembrane</keyword>